<feature type="chain" id="PRO_5046397207" evidence="12">
    <location>
        <begin position="22"/>
        <end position="1074"/>
    </location>
</feature>
<keyword evidence="4 10" id="KW-0812">Transmembrane</keyword>
<dbReference type="PANTHER" id="PTHR30069:SF29">
    <property type="entry name" value="HEMOGLOBIN AND HEMOGLOBIN-HAPTOGLOBIN-BINDING PROTEIN 1-RELATED"/>
    <property type="match status" value="1"/>
</dbReference>
<evidence type="ECO:0000256" key="9">
    <source>
        <dbReference type="ARBA" id="ARBA00023237"/>
    </source>
</evidence>
<evidence type="ECO:0000256" key="2">
    <source>
        <dbReference type="ARBA" id="ARBA00022448"/>
    </source>
</evidence>
<evidence type="ECO:0000259" key="14">
    <source>
        <dbReference type="Pfam" id="PF07715"/>
    </source>
</evidence>
<dbReference type="InterPro" id="IPR036942">
    <property type="entry name" value="Beta-barrel_TonB_sf"/>
</dbReference>
<keyword evidence="5 12" id="KW-0732">Signal</keyword>
<evidence type="ECO:0000256" key="7">
    <source>
        <dbReference type="ARBA" id="ARBA00023136"/>
    </source>
</evidence>
<comment type="subcellular location">
    <subcellularLocation>
        <location evidence="1 10">Cell outer membrane</location>
        <topology evidence="1 10">Multi-pass membrane protein</topology>
    </subcellularLocation>
</comment>
<proteinExistence type="inferred from homology"/>
<dbReference type="InterPro" id="IPR039426">
    <property type="entry name" value="TonB-dep_rcpt-like"/>
</dbReference>
<accession>A0ABV4HHC4</accession>
<organism evidence="15 16">
    <name type="scientific">Sphingobacterium thalpophilum</name>
    <dbReference type="NCBI Taxonomy" id="259"/>
    <lineage>
        <taxon>Bacteria</taxon>
        <taxon>Pseudomonadati</taxon>
        <taxon>Bacteroidota</taxon>
        <taxon>Sphingobacteriia</taxon>
        <taxon>Sphingobacteriales</taxon>
        <taxon>Sphingobacteriaceae</taxon>
        <taxon>Sphingobacterium</taxon>
    </lineage>
</organism>
<dbReference type="NCBIfam" id="TIGR04056">
    <property type="entry name" value="OMP_RagA_SusC"/>
    <property type="match status" value="1"/>
</dbReference>
<keyword evidence="3 10" id="KW-1134">Transmembrane beta strand</keyword>
<keyword evidence="16" id="KW-1185">Reference proteome</keyword>
<dbReference type="InterPro" id="IPR008969">
    <property type="entry name" value="CarboxyPept-like_regulatory"/>
</dbReference>
<dbReference type="InterPro" id="IPR023997">
    <property type="entry name" value="TonB-dep_OMP_SusC/RagA_CS"/>
</dbReference>
<dbReference type="Gene3D" id="2.60.40.1120">
    <property type="entry name" value="Carboxypeptidase-like, regulatory domain"/>
    <property type="match status" value="1"/>
</dbReference>
<dbReference type="NCBIfam" id="TIGR04057">
    <property type="entry name" value="SusC_RagA_signa"/>
    <property type="match status" value="1"/>
</dbReference>
<gene>
    <name evidence="15" type="ORF">ABTW24_20120</name>
</gene>
<evidence type="ECO:0000256" key="1">
    <source>
        <dbReference type="ARBA" id="ARBA00004571"/>
    </source>
</evidence>
<keyword evidence="8" id="KW-0675">Receptor</keyword>
<evidence type="ECO:0000256" key="4">
    <source>
        <dbReference type="ARBA" id="ARBA00022692"/>
    </source>
</evidence>
<dbReference type="Gene3D" id="2.170.130.10">
    <property type="entry name" value="TonB-dependent receptor, plug domain"/>
    <property type="match status" value="1"/>
</dbReference>
<dbReference type="PANTHER" id="PTHR30069">
    <property type="entry name" value="TONB-DEPENDENT OUTER MEMBRANE RECEPTOR"/>
    <property type="match status" value="1"/>
</dbReference>
<comment type="similarity">
    <text evidence="10 11">Belongs to the TonB-dependent receptor family.</text>
</comment>
<evidence type="ECO:0000259" key="13">
    <source>
        <dbReference type="Pfam" id="PF00593"/>
    </source>
</evidence>
<evidence type="ECO:0000256" key="6">
    <source>
        <dbReference type="ARBA" id="ARBA00023077"/>
    </source>
</evidence>
<dbReference type="InterPro" id="IPR037066">
    <property type="entry name" value="Plug_dom_sf"/>
</dbReference>
<keyword evidence="9 10" id="KW-0998">Cell outer membrane</keyword>
<evidence type="ECO:0000256" key="3">
    <source>
        <dbReference type="ARBA" id="ARBA00022452"/>
    </source>
</evidence>
<keyword evidence="7 10" id="KW-0472">Membrane</keyword>
<dbReference type="Pfam" id="PF13715">
    <property type="entry name" value="CarbopepD_reg_2"/>
    <property type="match status" value="1"/>
</dbReference>
<dbReference type="Gene3D" id="2.40.170.20">
    <property type="entry name" value="TonB-dependent receptor, beta-barrel domain"/>
    <property type="match status" value="1"/>
</dbReference>
<dbReference type="InterPro" id="IPR000531">
    <property type="entry name" value="Beta-barrel_TonB"/>
</dbReference>
<evidence type="ECO:0000256" key="5">
    <source>
        <dbReference type="ARBA" id="ARBA00022729"/>
    </source>
</evidence>
<dbReference type="Pfam" id="PF00593">
    <property type="entry name" value="TonB_dep_Rec_b-barrel"/>
    <property type="match status" value="1"/>
</dbReference>
<protein>
    <submittedName>
        <fullName evidence="15">SusC/RagA family TonB-linked outer membrane protein</fullName>
    </submittedName>
</protein>
<sequence length="1074" mass="118308">MKQTLLNFLVGGMILTSVAFAQEKKISGRVTSADGKGLPGVTVVVQGTNQATQTDADGNYSLNVPAGKVVVFRSVGFDDKTIIVNNNSTVFNVSLENHDNALEEVVVVGYGSTTKESFTGSAKKISAENIDKKNVSNVSQALAGEVAGLQVTNTSGQPGTTATVRVRGYGSVNGSRDPLYVVDGVPFSGNLTSINNADIANITVLKDAAATAIYGSRGANGVIIVTTKNGKGKKSFIEADVNYGVNMSLLPRYDVIKSPEQYVALGWEGIYNYAKLSGYTDEQAITVANNNLFKSKGIGLDPSNNIWNTSNVSEMIDPETRTFKSGVARKWNPENWEDEAFQSSSRLDANVKFGGGTDKSDYFTSFGYLKDKGYSVNSDFERFSGRLNLNQKVTSWLNAGVNLNFARTTRNNNGQTEDSGSIFWFVDNMPSIYPLFQRDANGNKIADDIYGGYLYDYGNTNSRRFGSLTNAIADATYDINRHERNEISGRGYLNFNIIKGLTFENTLGMEYYNNVLTERGNKYYGSSASQGGSLYRQTTELKNLNLLNLLRYKTSFDGGHNLEALAAHEITDFSQHIGTVSGYNLVDNDVLEFNNVAVSNPVKSYINDYTLESFFGQVNYDYSRKYYLSGTIRRDGSSRFLKDKWGTFGSIGAGWIVSNEGFLAGNTTLPYLKLKASYGILGDQAGVGYYPGYDLYDVQNVTDEAATIFDTKGNPDLTWETSKMFQAGVEFDLGKYVSGSVEYYVKNTSDLIFNKRYGTSTGYAFIKVNDGNLRNQGLEFDLTGHLWKSTKGFLDLSINGETFTNKITKMPLDPTTNLPKELDVQAPYAWSKGHSIFDYYMVDYAGVDPTDGASTWKVFYTDNNNNGQFDPGEQIASLSQFDNANNAEIKEGTTKTYAQATQYYVGKSSLPKLRGAFTLRAGYANFDFAAQFVYRLGGYAYDYTYAGLMGNGYLGSNNWHTDILKRWQKEGDITDVPRISNNHKLDPNVSSRSTRFLTKANYLGLNNVRLGYTFKQKFVERAGLSNLNVWVSGDNLWLGSARKGFNPSASENGNTSTYSYSPLSTVSVGLRAKF</sequence>
<dbReference type="SUPFAM" id="SSF49464">
    <property type="entry name" value="Carboxypeptidase regulatory domain-like"/>
    <property type="match status" value="1"/>
</dbReference>
<comment type="caution">
    <text evidence="15">The sequence shown here is derived from an EMBL/GenBank/DDBJ whole genome shotgun (WGS) entry which is preliminary data.</text>
</comment>
<evidence type="ECO:0000256" key="12">
    <source>
        <dbReference type="SAM" id="SignalP"/>
    </source>
</evidence>
<dbReference type="SUPFAM" id="SSF56935">
    <property type="entry name" value="Porins"/>
    <property type="match status" value="1"/>
</dbReference>
<dbReference type="InterPro" id="IPR012910">
    <property type="entry name" value="Plug_dom"/>
</dbReference>
<evidence type="ECO:0000256" key="8">
    <source>
        <dbReference type="ARBA" id="ARBA00023170"/>
    </source>
</evidence>
<evidence type="ECO:0000313" key="15">
    <source>
        <dbReference type="EMBL" id="MEZ0453909.1"/>
    </source>
</evidence>
<evidence type="ECO:0000256" key="10">
    <source>
        <dbReference type="PROSITE-ProRule" id="PRU01360"/>
    </source>
</evidence>
<name>A0ABV4HHC4_9SPHI</name>
<feature type="signal peptide" evidence="12">
    <location>
        <begin position="1"/>
        <end position="21"/>
    </location>
</feature>
<keyword evidence="2 10" id="KW-0813">Transport</keyword>
<dbReference type="Pfam" id="PF07715">
    <property type="entry name" value="Plug"/>
    <property type="match status" value="1"/>
</dbReference>
<dbReference type="PROSITE" id="PS52016">
    <property type="entry name" value="TONB_DEPENDENT_REC_3"/>
    <property type="match status" value="1"/>
</dbReference>
<dbReference type="Proteomes" id="UP001566204">
    <property type="component" value="Unassembled WGS sequence"/>
</dbReference>
<feature type="domain" description="TonB-dependent receptor plug" evidence="14">
    <location>
        <begin position="115"/>
        <end position="222"/>
    </location>
</feature>
<evidence type="ECO:0000313" key="16">
    <source>
        <dbReference type="Proteomes" id="UP001566204"/>
    </source>
</evidence>
<feature type="domain" description="TonB-dependent receptor-like beta-barrel" evidence="13">
    <location>
        <begin position="443"/>
        <end position="836"/>
    </location>
</feature>
<reference evidence="15 16" key="1">
    <citation type="submission" date="2024-06" db="EMBL/GenBank/DDBJ databases">
        <title>Soil Sphingobacterium thalpophilum.</title>
        <authorList>
            <person name="Yang J."/>
            <person name="Li J."/>
        </authorList>
    </citation>
    <scope>NUCLEOTIDE SEQUENCE [LARGE SCALE GENOMIC DNA]</scope>
    <source>
        <strain evidence="15 16">22g91tb</strain>
    </source>
</reference>
<dbReference type="EMBL" id="JBEOQB010000006">
    <property type="protein sequence ID" value="MEZ0453909.1"/>
    <property type="molecule type" value="Genomic_DNA"/>
</dbReference>
<dbReference type="InterPro" id="IPR023996">
    <property type="entry name" value="TonB-dep_OMP_SusC/RagA"/>
</dbReference>
<dbReference type="RefSeq" id="WP_343536640.1">
    <property type="nucleotide sequence ID" value="NZ_JBCNLX010000002.1"/>
</dbReference>
<keyword evidence="6 11" id="KW-0798">TonB box</keyword>
<evidence type="ECO:0000256" key="11">
    <source>
        <dbReference type="RuleBase" id="RU003357"/>
    </source>
</evidence>